<keyword evidence="1" id="KW-0175">Coiled coil</keyword>
<evidence type="ECO:0000256" key="1">
    <source>
        <dbReference type="SAM" id="Coils"/>
    </source>
</evidence>
<protein>
    <submittedName>
        <fullName evidence="2">Uncharacterized protein</fullName>
    </submittedName>
</protein>
<proteinExistence type="predicted"/>
<accession>G9WWX0</accession>
<reference evidence="2 3" key="1">
    <citation type="submission" date="2011-08" db="EMBL/GenBank/DDBJ databases">
        <title>The Genome Sequence of Oribacterium sp. ACB7.</title>
        <authorList>
            <consortium name="The Broad Institute Genome Sequencing Platform"/>
            <person name="Earl A."/>
            <person name="Ward D."/>
            <person name="Feldgarden M."/>
            <person name="Gevers D."/>
            <person name="Sizova M."/>
            <person name="Hazen A."/>
            <person name="Epstein S."/>
            <person name="Young S.K."/>
            <person name="Zeng Q."/>
            <person name="Gargeya S."/>
            <person name="Fitzgerald M."/>
            <person name="Haas B."/>
            <person name="Abouelleil A."/>
            <person name="Alvarado L."/>
            <person name="Arachchi H.M."/>
            <person name="Berlin A."/>
            <person name="Brown A."/>
            <person name="Chapman S.B."/>
            <person name="Chen Z."/>
            <person name="Dunbar C."/>
            <person name="Freedman E."/>
            <person name="Gearin G."/>
            <person name="Gellesch M."/>
            <person name="Goldberg J."/>
            <person name="Griggs A."/>
            <person name="Gujja S."/>
            <person name="Heiman D."/>
            <person name="Howarth C."/>
            <person name="Larson L."/>
            <person name="Lui A."/>
            <person name="MacDonald P.J.P."/>
            <person name="Montmayeur A."/>
            <person name="Murphy C."/>
            <person name="Neiman D."/>
            <person name="Pearson M."/>
            <person name="Priest M."/>
            <person name="Roberts A."/>
            <person name="Saif S."/>
            <person name="Shea T."/>
            <person name="Shenoy N."/>
            <person name="Sisk P."/>
            <person name="Stolte C."/>
            <person name="Sykes S."/>
            <person name="Wortman J."/>
            <person name="Nusbaum C."/>
            <person name="Birren B."/>
        </authorList>
    </citation>
    <scope>NUCLEOTIDE SEQUENCE [LARGE SCALE GENOMIC DNA]</scope>
    <source>
        <strain evidence="2 3">ACB7</strain>
    </source>
</reference>
<name>G9WWX0_9FIRM</name>
<organism evidence="2 3">
    <name type="scientific">Oribacterium asaccharolyticum ACB7</name>
    <dbReference type="NCBI Taxonomy" id="796944"/>
    <lineage>
        <taxon>Bacteria</taxon>
        <taxon>Bacillati</taxon>
        <taxon>Bacillota</taxon>
        <taxon>Clostridia</taxon>
        <taxon>Lachnospirales</taxon>
        <taxon>Lachnospiraceae</taxon>
        <taxon>Oribacterium</taxon>
    </lineage>
</organism>
<dbReference type="AlphaFoldDB" id="G9WWX0"/>
<dbReference type="RefSeq" id="WP_009537125.1">
    <property type="nucleotide sequence ID" value="NZ_JH414505.1"/>
</dbReference>
<sequence length="121" mass="14572">MKQFDQFGLAEYYQTFEQVKVDLEQKIQEYQQMYDTVLRKLMQIREILPSNWSDFSFEPVLFSCIVPFNYTDREKTLRYVKNPSLYVRYWDTNDLATESRGIIRENGSNEPALWENTSDKT</sequence>
<gene>
    <name evidence="2" type="ORF">HMPREF9624_01344</name>
</gene>
<dbReference type="EMBL" id="AFZD01000021">
    <property type="protein sequence ID" value="EHL09303.1"/>
    <property type="molecule type" value="Genomic_DNA"/>
</dbReference>
<dbReference type="Proteomes" id="UP000003527">
    <property type="component" value="Unassembled WGS sequence"/>
</dbReference>
<keyword evidence="3" id="KW-1185">Reference proteome</keyword>
<evidence type="ECO:0000313" key="3">
    <source>
        <dbReference type="Proteomes" id="UP000003527"/>
    </source>
</evidence>
<comment type="caution">
    <text evidence="2">The sequence shown here is derived from an EMBL/GenBank/DDBJ whole genome shotgun (WGS) entry which is preliminary data.</text>
</comment>
<evidence type="ECO:0000313" key="2">
    <source>
        <dbReference type="EMBL" id="EHL09303.1"/>
    </source>
</evidence>
<dbReference type="HOGENOM" id="CLU_2035658_0_0_9"/>
<feature type="coiled-coil region" evidence="1">
    <location>
        <begin position="13"/>
        <end position="40"/>
    </location>
</feature>